<dbReference type="GeneID" id="106002844"/>
<evidence type="ECO:0000256" key="1">
    <source>
        <dbReference type="SAM" id="MobiDB-lite"/>
    </source>
</evidence>
<feature type="compositionally biased region" description="Basic and acidic residues" evidence="1">
    <location>
        <begin position="392"/>
        <end position="402"/>
    </location>
</feature>
<feature type="compositionally biased region" description="Low complexity" evidence="1">
    <location>
        <begin position="368"/>
        <end position="382"/>
    </location>
</feature>
<feature type="compositionally biased region" description="Low complexity" evidence="1">
    <location>
        <begin position="180"/>
        <end position="206"/>
    </location>
</feature>
<dbReference type="AlphaFoldDB" id="A0A1S3GW93"/>
<feature type="region of interest" description="Disordered" evidence="1">
    <location>
        <begin position="1"/>
        <end position="473"/>
    </location>
</feature>
<gene>
    <name evidence="3" type="primary">LOC106002844</name>
</gene>
<sequence>MEEGTCPVWGRRRGRRRILQVNGARGSQGPQRKRPCQGPELQTWGDQGRQKIPNPLDPDPQGSPEGRPTSSPATIFVCLPAPFSQGAEPGTSGRAGSAERPGGALGNPAQSARGKGKREARPANGRQEEAEPPGEPEFPTFTASVRAVPRPRGRAYTPTPQPPPRRPRARSGPSREEEAPTAARPGEGEAGAAAAAARWAGKEAAPYLQKGSAGAASRVGRVPGGFRYCRLEGGSPPERGRAAHRSGAATAREFREPRAARGARHKGARSFSRLRVPPARPPGVAPAPRVLNNRGPPAPAPPPRGAHCPLQVCRQKQNPQGTGPPRPAWSAEHPGGGSRAGSELRVSTKSGHRGPSPPGAGRGPQPSPRAAAVQPGPASSRAPYRRPPPHTRLGERSSEVRRAQGRPPAGPPPPRGSSPAGKHTGEQAAPSALLPGLPLAYLGRGAPRLPLAGSGDPRRPHRFGLAKAGGPAN</sequence>
<proteinExistence type="predicted"/>
<name>A0A1S3GW93_DIPOR</name>
<organism evidence="2 3">
    <name type="scientific">Dipodomys ordii</name>
    <name type="common">Ord's kangaroo rat</name>
    <dbReference type="NCBI Taxonomy" id="10020"/>
    <lineage>
        <taxon>Eukaryota</taxon>
        <taxon>Metazoa</taxon>
        <taxon>Chordata</taxon>
        <taxon>Craniata</taxon>
        <taxon>Vertebrata</taxon>
        <taxon>Euteleostomi</taxon>
        <taxon>Mammalia</taxon>
        <taxon>Eutheria</taxon>
        <taxon>Euarchontoglires</taxon>
        <taxon>Glires</taxon>
        <taxon>Rodentia</taxon>
        <taxon>Castorimorpha</taxon>
        <taxon>Heteromyidae</taxon>
        <taxon>Dipodomyinae</taxon>
        <taxon>Dipodomys</taxon>
    </lineage>
</organism>
<dbReference type="InParanoid" id="A0A1S3GW93"/>
<protein>
    <submittedName>
        <fullName evidence="3">Proline-rich protein 2-like</fullName>
    </submittedName>
</protein>
<evidence type="ECO:0000313" key="2">
    <source>
        <dbReference type="Proteomes" id="UP000081671"/>
    </source>
</evidence>
<evidence type="ECO:0000313" key="3">
    <source>
        <dbReference type="RefSeq" id="XP_012893061.1"/>
    </source>
</evidence>
<feature type="compositionally biased region" description="Basic and acidic residues" evidence="1">
    <location>
        <begin position="117"/>
        <end position="129"/>
    </location>
</feature>
<reference evidence="3" key="1">
    <citation type="submission" date="2025-08" db="UniProtKB">
        <authorList>
            <consortium name="RefSeq"/>
        </authorList>
    </citation>
    <scope>IDENTIFICATION</scope>
    <source>
        <tissue evidence="3">Kidney</tissue>
    </source>
</reference>
<dbReference type="Proteomes" id="UP000081671">
    <property type="component" value="Unplaced"/>
</dbReference>
<dbReference type="RefSeq" id="XP_012893061.1">
    <property type="nucleotide sequence ID" value="XM_013037607.1"/>
</dbReference>
<feature type="compositionally biased region" description="Low complexity" evidence="1">
    <location>
        <begin position="428"/>
        <end position="447"/>
    </location>
</feature>
<accession>A0A1S3GW93</accession>
<dbReference type="KEGG" id="dord:106002844"/>
<keyword evidence="2" id="KW-1185">Reference proteome</keyword>